<evidence type="ECO:0000256" key="5">
    <source>
        <dbReference type="SAM" id="Coils"/>
    </source>
</evidence>
<comment type="subcellular location">
    <subcellularLocation>
        <location evidence="4">Secreted</location>
    </subcellularLocation>
    <subcellularLocation>
        <location evidence="4">Bacterial flagellum</location>
    </subcellularLocation>
</comment>
<evidence type="ECO:0000259" key="6">
    <source>
        <dbReference type="Pfam" id="PF00669"/>
    </source>
</evidence>
<name>A0A3E3IU05_9FIRM</name>
<dbReference type="Gene3D" id="1.20.1330.10">
    <property type="entry name" value="f41 fragment of flagellin, N-terminal domain"/>
    <property type="match status" value="2"/>
</dbReference>
<dbReference type="EMBL" id="QVME01000001">
    <property type="protein sequence ID" value="RGE70503.1"/>
    <property type="molecule type" value="Genomic_DNA"/>
</dbReference>
<dbReference type="SUPFAM" id="SSF64518">
    <property type="entry name" value="Phase 1 flagellin"/>
    <property type="match status" value="1"/>
</dbReference>
<dbReference type="AlphaFoldDB" id="A0A3E3IU05"/>
<dbReference type="Proteomes" id="UP000260828">
    <property type="component" value="Unassembled WGS sequence"/>
</dbReference>
<evidence type="ECO:0000313" key="9">
    <source>
        <dbReference type="Proteomes" id="UP000260828"/>
    </source>
</evidence>
<dbReference type="Gene3D" id="6.10.10.10">
    <property type="entry name" value="Flagellar export chaperone, C-terminal domain"/>
    <property type="match status" value="1"/>
</dbReference>
<keyword evidence="8" id="KW-0282">Flagellum</keyword>
<feature type="coiled-coil region" evidence="5">
    <location>
        <begin position="100"/>
        <end position="127"/>
    </location>
</feature>
<protein>
    <recommendedName>
        <fullName evidence="2 4">Flagellin</fullName>
    </recommendedName>
</protein>
<dbReference type="GO" id="GO:0009288">
    <property type="term" value="C:bacterial-type flagellum"/>
    <property type="evidence" value="ECO:0007669"/>
    <property type="project" value="UniProtKB-SubCell"/>
</dbReference>
<keyword evidence="4" id="KW-0964">Secreted</keyword>
<dbReference type="InterPro" id="IPR001029">
    <property type="entry name" value="Flagellin_N"/>
</dbReference>
<comment type="similarity">
    <text evidence="1 4">Belongs to the bacterial flagellin family.</text>
</comment>
<feature type="domain" description="Flagellin N-terminal" evidence="6">
    <location>
        <begin position="4"/>
        <end position="139"/>
    </location>
</feature>
<dbReference type="GO" id="GO:0005576">
    <property type="term" value="C:extracellular region"/>
    <property type="evidence" value="ECO:0007669"/>
    <property type="project" value="UniProtKB-SubCell"/>
</dbReference>
<dbReference type="GO" id="GO:0005198">
    <property type="term" value="F:structural molecule activity"/>
    <property type="evidence" value="ECO:0007669"/>
    <property type="project" value="UniProtKB-UniRule"/>
</dbReference>
<evidence type="ECO:0000259" key="7">
    <source>
        <dbReference type="Pfam" id="PF00700"/>
    </source>
</evidence>
<keyword evidence="8" id="KW-0969">Cilium</keyword>
<evidence type="ECO:0000256" key="2">
    <source>
        <dbReference type="ARBA" id="ARBA00020110"/>
    </source>
</evidence>
<dbReference type="InterPro" id="IPR046358">
    <property type="entry name" value="Flagellin_C"/>
</dbReference>
<organism evidence="8 9">
    <name type="scientific">Anaerotruncus colihominis</name>
    <dbReference type="NCBI Taxonomy" id="169435"/>
    <lineage>
        <taxon>Bacteria</taxon>
        <taxon>Bacillati</taxon>
        <taxon>Bacillota</taxon>
        <taxon>Clostridia</taxon>
        <taxon>Eubacteriales</taxon>
        <taxon>Oscillospiraceae</taxon>
        <taxon>Anaerotruncus</taxon>
    </lineage>
</organism>
<dbReference type="Pfam" id="PF00669">
    <property type="entry name" value="Flagellin_N"/>
    <property type="match status" value="1"/>
</dbReference>
<reference evidence="8 9" key="1">
    <citation type="submission" date="2018-08" db="EMBL/GenBank/DDBJ databases">
        <title>A genome reference for cultivated species of the human gut microbiota.</title>
        <authorList>
            <person name="Zou Y."/>
            <person name="Xue W."/>
            <person name="Luo G."/>
        </authorList>
    </citation>
    <scope>NUCLEOTIDE SEQUENCE [LARGE SCALE GENOMIC DNA]</scope>
    <source>
        <strain evidence="8 9">TF05-12AC</strain>
    </source>
</reference>
<sequence length="522" mass="54169">MVVRSNIMAVNAQRQLGMNNSSVGKALEKLSSGYRINRAGDDASGLAISEKMKAQIKGLDTASLNAQDGVSVVQTAEGALTEVHNMLNRMTELATRAANGINSDQNRQSLQDEIKELQTEIDRISKATNFNSINLLDGSLGGGTSGAAGVPAINGDGLGNLTETAATVGKSEIAVNSFTNQAGLKAGDSVVFTLTVNEGGTSKNIDIELTVGTDNKSFLYNGEIVGSAFNAAGTATAAEQGKALTAAINKHADLKKSFTATENAGAITLTHKVKGKNAPSITLIEAPGTAGADKSTATTVTDGVDAFQSGSPVSDQVFTVNGKKFMFASNADKAAAADPNVTVVVQAAGTIAQGDLEKMAALIEKETGYKPMVNGTSFEWKSDAKNGKAGNGLVLQIGDTADSFNQITVSIDDMSSKGIGVAGVDISSREGAAAAIDTIRAGIDKVSAQRAVLGATQNRLEYTIDNLDTTSENIQAANSRIRDTDMAKMMMEYTKMNVLTQSAQAMLAQANQQPQSVLQLLQ</sequence>
<evidence type="ECO:0000256" key="4">
    <source>
        <dbReference type="RuleBase" id="RU362073"/>
    </source>
</evidence>
<evidence type="ECO:0000256" key="3">
    <source>
        <dbReference type="ARBA" id="ARBA00023143"/>
    </source>
</evidence>
<feature type="domain" description="Flagellin C-terminal" evidence="7">
    <location>
        <begin position="437"/>
        <end position="521"/>
    </location>
</feature>
<dbReference type="Pfam" id="PF00700">
    <property type="entry name" value="Flagellin_C"/>
    <property type="match status" value="1"/>
</dbReference>
<proteinExistence type="inferred from homology"/>
<evidence type="ECO:0000256" key="1">
    <source>
        <dbReference type="ARBA" id="ARBA00005709"/>
    </source>
</evidence>
<accession>A0A3E3IU05</accession>
<dbReference type="PANTHER" id="PTHR42792:SF2">
    <property type="entry name" value="FLAGELLIN"/>
    <property type="match status" value="1"/>
</dbReference>
<comment type="function">
    <text evidence="4">Flagellin is the subunit protein which polymerizes to form the filaments of bacterial flagella.</text>
</comment>
<dbReference type="PRINTS" id="PR00207">
    <property type="entry name" value="FLAGELLIN"/>
</dbReference>
<keyword evidence="3 4" id="KW-0975">Bacterial flagellum</keyword>
<dbReference type="PANTHER" id="PTHR42792">
    <property type="entry name" value="FLAGELLIN"/>
    <property type="match status" value="1"/>
</dbReference>
<comment type="caution">
    <text evidence="8">The sequence shown here is derived from an EMBL/GenBank/DDBJ whole genome shotgun (WGS) entry which is preliminary data.</text>
</comment>
<gene>
    <name evidence="8" type="ORF">DXC40_03990</name>
</gene>
<dbReference type="InterPro" id="IPR042187">
    <property type="entry name" value="Flagellin_C_sub2"/>
</dbReference>
<keyword evidence="8" id="KW-0966">Cell projection</keyword>
<keyword evidence="5" id="KW-0175">Coiled coil</keyword>
<dbReference type="InterPro" id="IPR001492">
    <property type="entry name" value="Flagellin"/>
</dbReference>
<evidence type="ECO:0000313" key="8">
    <source>
        <dbReference type="EMBL" id="RGE70503.1"/>
    </source>
</evidence>